<evidence type="ECO:0000313" key="3">
    <source>
        <dbReference type="Proteomes" id="UP000008524"/>
    </source>
</evidence>
<keyword evidence="3" id="KW-1185">Reference proteome</keyword>
<keyword evidence="1" id="KW-0472">Membrane</keyword>
<reference evidence="2 3" key="2">
    <citation type="journal article" date="2005" name="Science">
        <title>The genome of the African trypanosome Trypanosoma brucei.</title>
        <authorList>
            <person name="Berriman M."/>
            <person name="Ghedin E."/>
            <person name="Hertz-Fowler C."/>
            <person name="Blandin G."/>
            <person name="Renauld H."/>
            <person name="Bartholomeu D.C."/>
            <person name="Lennard N.J."/>
            <person name="Caler E."/>
            <person name="Hamlin N.E."/>
            <person name="Haas B."/>
            <person name="Bohme U."/>
            <person name="Hannick L."/>
            <person name="Aslett M.A."/>
            <person name="Shallom J."/>
            <person name="Marcello L."/>
            <person name="Hou L."/>
            <person name="Wickstead B."/>
            <person name="Alsmark U.C."/>
            <person name="Arrowsmith C."/>
            <person name="Atkin R.J."/>
            <person name="Barron A.J."/>
            <person name="Bringaud F."/>
            <person name="Brooks K."/>
            <person name="Carrington M."/>
            <person name="Cherevach I."/>
            <person name="Chillingworth T.J."/>
            <person name="Churcher C."/>
            <person name="Clark L.N."/>
            <person name="Corton C.H."/>
            <person name="Cronin A."/>
            <person name="Davies R.M."/>
            <person name="Doggett J."/>
            <person name="Djikeng A."/>
            <person name="Feldblyum T."/>
            <person name="Field M.C."/>
            <person name="Fraser A."/>
            <person name="Goodhead I."/>
            <person name="Hance Z."/>
            <person name="Harper D."/>
            <person name="Harris B.R."/>
            <person name="Hauser H."/>
            <person name="Hostetler J."/>
            <person name="Ivens A."/>
            <person name="Jagels K."/>
            <person name="Johnson D."/>
            <person name="Johnson J."/>
            <person name="Jones K."/>
            <person name="Kerhornou A.X."/>
            <person name="Koo H."/>
            <person name="Larke N."/>
            <person name="Landfear S."/>
            <person name="Larkin C."/>
            <person name="Leech V."/>
            <person name="Line A."/>
            <person name="Lord A."/>
            <person name="Macleod A."/>
            <person name="Mooney P.J."/>
            <person name="Moule S."/>
            <person name="Martin D.M."/>
            <person name="Morgan G.W."/>
            <person name="Mungall K."/>
            <person name="Norbertczak H."/>
            <person name="Ormond D."/>
            <person name="Pai G."/>
            <person name="Peacock C.S."/>
            <person name="Peterson J."/>
            <person name="Quail M.A."/>
            <person name="Rabbinowitsch E."/>
            <person name="Rajandream M.A."/>
            <person name="Reitter C."/>
            <person name="Salzberg S.L."/>
            <person name="Sanders M."/>
            <person name="Schobel S."/>
            <person name="Sharp S."/>
            <person name="Simmonds M."/>
            <person name="Simpson A.J."/>
            <person name="Tallon L."/>
            <person name="Turner C.M."/>
            <person name="Tait A."/>
            <person name="Tivey A.R."/>
            <person name="Van Aken S."/>
            <person name="Walker D."/>
            <person name="Wanless D."/>
            <person name="Wang S."/>
            <person name="White B."/>
            <person name="White O."/>
            <person name="Whitehead S."/>
            <person name="Woodward J."/>
            <person name="Wortman J."/>
            <person name="Adams M.D."/>
            <person name="Embley T.M."/>
            <person name="Gull K."/>
            <person name="Ullu E."/>
            <person name="Barry J.D."/>
            <person name="Fairlamb A.H."/>
            <person name="Opperdoes F."/>
            <person name="Barrell B.G."/>
            <person name="Donelson J.E."/>
            <person name="Hall N."/>
            <person name="Fraser C.M."/>
            <person name="Melville S.E."/>
            <person name="El-Sayed N.M."/>
        </authorList>
    </citation>
    <scope>NUCLEOTIDE SEQUENCE [LARGE SCALE GENOMIC DNA]</scope>
    <source>
        <strain evidence="2 3">927/4 GUTat10.1</strain>
    </source>
</reference>
<dbReference type="AlphaFoldDB" id="Q38EC8"/>
<dbReference type="GeneID" id="3659856"/>
<name>Q38EC8_TRYB2</name>
<reference evidence="2 3" key="1">
    <citation type="journal article" date="2005" name="Science">
        <title>Comparative genomics of trypanosomatid parasitic protozoa.</title>
        <authorList>
            <person name="El-Sayed N.M."/>
            <person name="Myler P.J."/>
            <person name="Blandin G."/>
            <person name="Berriman M."/>
            <person name="Crabtree J."/>
            <person name="Aggarwal G."/>
            <person name="Caler E."/>
            <person name="Renauld H."/>
            <person name="Worthey E.A."/>
            <person name="Hertz-Fowler C."/>
            <person name="Ghedin E."/>
            <person name="Peacock C."/>
            <person name="Bartholomeu D.C."/>
            <person name="Haas B.J."/>
            <person name="Tran A.N."/>
            <person name="Wortman J.R."/>
            <person name="Alsmark U.C."/>
            <person name="Angiuoli S."/>
            <person name="Anupama A."/>
            <person name="Badger J."/>
            <person name="Bringaud F."/>
            <person name="Cadag E."/>
            <person name="Carlton J.M."/>
            <person name="Cerqueira G.C."/>
            <person name="Creasy T."/>
            <person name="Delcher A.L."/>
            <person name="Djikeng A."/>
            <person name="Embley T.M."/>
            <person name="Hauser C."/>
            <person name="Ivens A.C."/>
            <person name="Kummerfeld S.K."/>
            <person name="Pereira-Leal J.B."/>
            <person name="Nilsson D."/>
            <person name="Peterson J."/>
            <person name="Salzberg S.L."/>
            <person name="Shallom J."/>
            <person name="Silva J.C."/>
            <person name="Sundaram J."/>
            <person name="Westenberger S."/>
            <person name="White O."/>
            <person name="Melville S.E."/>
            <person name="Donelson J.E."/>
            <person name="Andersson B."/>
            <person name="Stuart K.D."/>
            <person name="Hall N."/>
        </authorList>
    </citation>
    <scope>NUCLEOTIDE SEQUENCE [LARGE SCALE GENOMIC DNA]</scope>
    <source>
        <strain evidence="2 3">927/4 GUTat10.1</strain>
    </source>
</reference>
<feature type="transmembrane region" description="Helical" evidence="1">
    <location>
        <begin position="21"/>
        <end position="38"/>
    </location>
</feature>
<proteinExistence type="predicted"/>
<keyword evidence="1" id="KW-0812">Transmembrane</keyword>
<evidence type="ECO:0000313" key="2">
    <source>
        <dbReference type="EMBL" id="EAN76842.1"/>
    </source>
</evidence>
<sequence>MDEKRTKASRGSHTKKKKRNIVIKTTIMYIFIFIYVQVCR</sequence>
<dbReference type="PaxDb" id="5691-EAN76842"/>
<dbReference type="InParanoid" id="Q38EC8"/>
<accession>Q38EC8</accession>
<evidence type="ECO:0000256" key="1">
    <source>
        <dbReference type="SAM" id="Phobius"/>
    </source>
</evidence>
<gene>
    <name evidence="2" type="ORF">Tb09.v1.0580</name>
</gene>
<organism evidence="2 3">
    <name type="scientific">Trypanosoma brucei brucei (strain 927/4 GUTat10.1)</name>
    <dbReference type="NCBI Taxonomy" id="185431"/>
    <lineage>
        <taxon>Eukaryota</taxon>
        <taxon>Discoba</taxon>
        <taxon>Euglenozoa</taxon>
        <taxon>Kinetoplastea</taxon>
        <taxon>Metakinetoplastina</taxon>
        <taxon>Trypanosomatida</taxon>
        <taxon>Trypanosomatidae</taxon>
        <taxon>Trypanosoma</taxon>
    </lineage>
</organism>
<dbReference type="EMBL" id="CM000207">
    <property type="protein sequence ID" value="EAN76842.1"/>
    <property type="molecule type" value="Genomic_DNA"/>
</dbReference>
<protein>
    <submittedName>
        <fullName evidence="2">Uncharacterized protein</fullName>
    </submittedName>
</protein>
<dbReference type="KEGG" id="tbr:Tb09.v1.0580"/>
<keyword evidence="1" id="KW-1133">Transmembrane helix</keyword>
<dbReference type="RefSeq" id="XP_024498456.1">
    <property type="nucleotide sequence ID" value="XM_024642672.1"/>
</dbReference>
<dbReference type="Proteomes" id="UP000008524">
    <property type="component" value="Chromosome 9"/>
</dbReference>